<dbReference type="Pfam" id="PF02617">
    <property type="entry name" value="ClpS"/>
    <property type="match status" value="1"/>
</dbReference>
<evidence type="ECO:0000256" key="2">
    <source>
        <dbReference type="SAM" id="MobiDB-lite"/>
    </source>
</evidence>
<dbReference type="KEGG" id="gms:SOIL9_66460"/>
<accession>A0A6P2CPW8</accession>
<dbReference type="GO" id="GO:0030163">
    <property type="term" value="P:protein catabolic process"/>
    <property type="evidence" value="ECO:0007669"/>
    <property type="project" value="InterPro"/>
</dbReference>
<keyword evidence="5" id="KW-1185">Reference proteome</keyword>
<dbReference type="GO" id="GO:0008233">
    <property type="term" value="F:peptidase activity"/>
    <property type="evidence" value="ECO:0007669"/>
    <property type="project" value="UniProtKB-KW"/>
</dbReference>
<keyword evidence="4" id="KW-0645">Protease</keyword>
<dbReference type="EMBL" id="LR593886">
    <property type="protein sequence ID" value="VTR91068.1"/>
    <property type="molecule type" value="Genomic_DNA"/>
</dbReference>
<dbReference type="Gene3D" id="3.30.1390.10">
    <property type="match status" value="1"/>
</dbReference>
<comment type="subunit">
    <text evidence="1">Binds to the N-terminal domain of the chaperone ClpA.</text>
</comment>
<organism evidence="4 5">
    <name type="scientific">Gemmata massiliana</name>
    <dbReference type="NCBI Taxonomy" id="1210884"/>
    <lineage>
        <taxon>Bacteria</taxon>
        <taxon>Pseudomonadati</taxon>
        <taxon>Planctomycetota</taxon>
        <taxon>Planctomycetia</taxon>
        <taxon>Gemmatales</taxon>
        <taxon>Gemmataceae</taxon>
        <taxon>Gemmata</taxon>
    </lineage>
</organism>
<dbReference type="Proteomes" id="UP000464178">
    <property type="component" value="Chromosome"/>
</dbReference>
<sequence>MATASPLPEVAPEQEAETKTRRQPPYAVILHNDDLNTMEFVVSVLRKVFGYTVEKCVKLMLDAHQNGKTAVWIGAMEVAELKADQIRSCGSDPVVKQGGHPLGVSIEPAA</sequence>
<dbReference type="HAMAP" id="MF_00302">
    <property type="entry name" value="ClpS"/>
    <property type="match status" value="1"/>
</dbReference>
<keyword evidence="4" id="KW-0378">Hydrolase</keyword>
<proteinExistence type="inferred from homology"/>
<reference evidence="4 5" key="1">
    <citation type="submission" date="2019-05" db="EMBL/GenBank/DDBJ databases">
        <authorList>
            <consortium name="Science for Life Laboratories"/>
        </authorList>
    </citation>
    <scope>NUCLEOTIDE SEQUENCE [LARGE SCALE GENOMIC DNA]</scope>
    <source>
        <strain evidence="4">Soil9</strain>
    </source>
</reference>
<evidence type="ECO:0000313" key="4">
    <source>
        <dbReference type="EMBL" id="VTR91068.1"/>
    </source>
</evidence>
<protein>
    <recommendedName>
        <fullName evidence="1">ATP-dependent Clp protease adapter protein ClpS</fullName>
    </recommendedName>
</protein>
<feature type="region of interest" description="Disordered" evidence="2">
    <location>
        <begin position="1"/>
        <end position="25"/>
    </location>
</feature>
<dbReference type="InterPro" id="IPR003769">
    <property type="entry name" value="ClpS_core"/>
</dbReference>
<comment type="function">
    <text evidence="1">Involved in the modulation of the specificity of the ClpAP-mediated ATP-dependent protein degradation.</text>
</comment>
<comment type="similarity">
    <text evidence="1">Belongs to the ClpS family.</text>
</comment>
<dbReference type="GO" id="GO:0006508">
    <property type="term" value="P:proteolysis"/>
    <property type="evidence" value="ECO:0007669"/>
    <property type="project" value="UniProtKB-UniRule"/>
</dbReference>
<gene>
    <name evidence="1" type="primary">clpS</name>
    <name evidence="4" type="ORF">SOIL9_66460</name>
</gene>
<evidence type="ECO:0000256" key="1">
    <source>
        <dbReference type="HAMAP-Rule" id="MF_00302"/>
    </source>
</evidence>
<dbReference type="RefSeq" id="WP_162666119.1">
    <property type="nucleotide sequence ID" value="NZ_LR593886.1"/>
</dbReference>
<feature type="domain" description="Adaptor protein ClpS core" evidence="3">
    <location>
        <begin position="22"/>
        <end position="89"/>
    </location>
</feature>
<dbReference type="SUPFAM" id="SSF54736">
    <property type="entry name" value="ClpS-like"/>
    <property type="match status" value="1"/>
</dbReference>
<name>A0A6P2CPW8_9BACT</name>
<dbReference type="AlphaFoldDB" id="A0A6P2CPW8"/>
<dbReference type="PANTHER" id="PTHR33473:SF17">
    <property type="entry name" value="ATP-DEPENDENT CLP PROTEASE ADAPTER PROTEIN CLPS1, CHLOROPLASTIC"/>
    <property type="match status" value="1"/>
</dbReference>
<evidence type="ECO:0000259" key="3">
    <source>
        <dbReference type="Pfam" id="PF02617"/>
    </source>
</evidence>
<evidence type="ECO:0000313" key="5">
    <source>
        <dbReference type="Proteomes" id="UP000464178"/>
    </source>
</evidence>
<dbReference type="InterPro" id="IPR022935">
    <property type="entry name" value="ClpS"/>
</dbReference>
<dbReference type="InterPro" id="IPR014719">
    <property type="entry name" value="Ribosomal_bL12_C/ClpS-like"/>
</dbReference>
<dbReference type="PANTHER" id="PTHR33473">
    <property type="entry name" value="ATP-DEPENDENT CLP PROTEASE ADAPTER PROTEIN CLPS1, CHLOROPLASTIC"/>
    <property type="match status" value="1"/>
</dbReference>